<dbReference type="GO" id="GO:0051287">
    <property type="term" value="F:NAD binding"/>
    <property type="evidence" value="ECO:0007669"/>
    <property type="project" value="InterPro"/>
</dbReference>
<dbReference type="Pfam" id="PF03949">
    <property type="entry name" value="Malic_M"/>
    <property type="match status" value="1"/>
</dbReference>
<dbReference type="PANTHER" id="PTHR23406:SF34">
    <property type="entry name" value="NAD-DEPENDENT MALIC ENZYME, MITOCHONDRIAL"/>
    <property type="match status" value="1"/>
</dbReference>
<evidence type="ECO:0000259" key="6">
    <source>
        <dbReference type="SMART" id="SM00919"/>
    </source>
</evidence>
<comment type="similarity">
    <text evidence="1">Belongs to the malic enzymes family.</text>
</comment>
<dbReference type="STRING" id="27342.A0A0H2RDW2"/>
<protein>
    <submittedName>
        <fullName evidence="8">Aminoacid dehydrogenase-like protein</fullName>
    </submittedName>
</protein>
<feature type="binding site" evidence="4">
    <location>
        <position position="428"/>
    </location>
    <ligand>
        <name>(S)-malate</name>
        <dbReference type="ChEBI" id="CHEBI:15589"/>
    </ligand>
</feature>
<dbReference type="Pfam" id="PF00390">
    <property type="entry name" value="malic"/>
    <property type="match status" value="1"/>
</dbReference>
<dbReference type="SMART" id="SM00919">
    <property type="entry name" value="Malic_M"/>
    <property type="match status" value="1"/>
</dbReference>
<dbReference type="SMART" id="SM01274">
    <property type="entry name" value="malic"/>
    <property type="match status" value="1"/>
</dbReference>
<sequence length="594" mass="66114">MSSNSKDTKPRVYKVALRGEALMDHPRWNKGMGFTAKEREDFGLTGRLPHMINTIDDQCQRAFDQLSMHESDLRKNDFMQSMRSQNWVLYYALMHRHLKELMPIIYTPTEADAIAQYSHLFRRSEGLYLSFPDQENMEIDFLEQVAGRDIDLIVCSDGEAILGIGDQGVGISTAKASVYTIIGAIDPSKTLPVALDVGTNNEDLLKDPLYVGWREKRVRGEAYDKFIDRFVQLVRKHKPHSLLHFEDFGVTNAQTILERYRDQHAVFNDDVQGTGAVTLAALSAAIGVTKSKLADQRIIIFGAGSAGLGIAHQLRDAIIAESVDAGEEISREDANKRFWLVDRFGLVNDALQNAGKVRVGTEEFVRAENWVGEVHTNEHGSVSLLDVVKHVHPTVLIGTSTSPGTFTEEVVRTMSEHVERPIIFPLSNPSRLVEVQPQKAFEWSSGKALLATGSPFADIKTEKGKYVIAECNNALIYPGMGLGAILSAGKSLTDRMIIAGAQRLAQLAPCFNTHDPSDALLPDFGDSPAVNFEVGVAVCERALEDGVAGNGWEEWYEGDKTLKKGWKEEVRKRAQERAWMPVYGEYIYDENGEK</sequence>
<dbReference type="Gene3D" id="3.40.50.720">
    <property type="entry name" value="NAD(P)-binding Rossmann-like Domain"/>
    <property type="match status" value="1"/>
</dbReference>
<dbReference type="GO" id="GO:0046872">
    <property type="term" value="F:metal ion binding"/>
    <property type="evidence" value="ECO:0007669"/>
    <property type="project" value="UniProtKB-KW"/>
</dbReference>
<dbReference type="SUPFAM" id="SSF51735">
    <property type="entry name" value="NAD(P)-binding Rossmann-fold domains"/>
    <property type="match status" value="1"/>
</dbReference>
<keyword evidence="5" id="KW-0479">Metal-binding</keyword>
<feature type="binding site" evidence="5">
    <location>
        <position position="247"/>
    </location>
    <ligand>
        <name>a divalent metal cation</name>
        <dbReference type="ChEBI" id="CHEBI:60240"/>
    </ligand>
</feature>
<dbReference type="AlphaFoldDB" id="A0A0H2RDW2"/>
<dbReference type="InterPro" id="IPR001891">
    <property type="entry name" value="Malic_OxRdtase"/>
</dbReference>
<dbReference type="InterPro" id="IPR037062">
    <property type="entry name" value="Malic_N_dom_sf"/>
</dbReference>
<proteinExistence type="inferred from homology"/>
<dbReference type="InParanoid" id="A0A0H2RDW2"/>
<feature type="active site" description="Proton donor" evidence="3">
    <location>
        <position position="106"/>
    </location>
</feature>
<organism evidence="8 9">
    <name type="scientific">Schizopora paradoxa</name>
    <dbReference type="NCBI Taxonomy" id="27342"/>
    <lineage>
        <taxon>Eukaryota</taxon>
        <taxon>Fungi</taxon>
        <taxon>Dikarya</taxon>
        <taxon>Basidiomycota</taxon>
        <taxon>Agaricomycotina</taxon>
        <taxon>Agaricomycetes</taxon>
        <taxon>Hymenochaetales</taxon>
        <taxon>Schizoporaceae</taxon>
        <taxon>Schizopora</taxon>
    </lineage>
</organism>
<dbReference type="GO" id="GO:0006108">
    <property type="term" value="P:malate metabolic process"/>
    <property type="evidence" value="ECO:0007669"/>
    <property type="project" value="TreeGrafter"/>
</dbReference>
<dbReference type="FunCoup" id="A0A0H2RDW2">
    <property type="interactions" value="353"/>
</dbReference>
<comment type="cofactor">
    <cofactor evidence="5">
        <name>Mg(2+)</name>
        <dbReference type="ChEBI" id="CHEBI:18420"/>
    </cofactor>
    <cofactor evidence="5">
        <name>Mn(2+)</name>
        <dbReference type="ChEBI" id="CHEBI:29035"/>
    </cofactor>
    <text evidence="5">Divalent metal cations. Prefers magnesium or manganese.</text>
</comment>
<dbReference type="InterPro" id="IPR012301">
    <property type="entry name" value="Malic_N_dom"/>
</dbReference>
<evidence type="ECO:0000313" key="9">
    <source>
        <dbReference type="Proteomes" id="UP000053477"/>
    </source>
</evidence>
<feature type="domain" description="Malic enzyme N-terminal" evidence="7">
    <location>
        <begin position="83"/>
        <end position="261"/>
    </location>
</feature>
<evidence type="ECO:0000256" key="3">
    <source>
        <dbReference type="PIRSR" id="PIRSR000106-1"/>
    </source>
</evidence>
<evidence type="ECO:0000313" key="8">
    <source>
        <dbReference type="EMBL" id="KLO09737.1"/>
    </source>
</evidence>
<evidence type="ECO:0000256" key="1">
    <source>
        <dbReference type="ARBA" id="ARBA00008785"/>
    </source>
</evidence>
<gene>
    <name evidence="8" type="ORF">SCHPADRAFT_907498</name>
</gene>
<dbReference type="InterPro" id="IPR046346">
    <property type="entry name" value="Aminoacid_DH-like_N_sf"/>
</dbReference>
<dbReference type="Proteomes" id="UP000053477">
    <property type="component" value="Unassembled WGS sequence"/>
</dbReference>
<keyword evidence="2" id="KW-0520">NAD</keyword>
<dbReference type="PRINTS" id="PR00072">
    <property type="entry name" value="MALOXRDTASE"/>
</dbReference>
<dbReference type="SUPFAM" id="SSF53223">
    <property type="entry name" value="Aminoacid dehydrogenase-like, N-terminal domain"/>
    <property type="match status" value="1"/>
</dbReference>
<dbReference type="EMBL" id="KQ086046">
    <property type="protein sequence ID" value="KLO09737.1"/>
    <property type="molecule type" value="Genomic_DNA"/>
</dbReference>
<dbReference type="InterPro" id="IPR036291">
    <property type="entry name" value="NAD(P)-bd_dom_sf"/>
</dbReference>
<evidence type="ECO:0000256" key="2">
    <source>
        <dbReference type="ARBA" id="ARBA00023027"/>
    </source>
</evidence>
<feature type="active site" description="Proton acceptor" evidence="3">
    <location>
        <position position="175"/>
    </location>
</feature>
<dbReference type="NCBIfam" id="NF010052">
    <property type="entry name" value="PRK13529.1"/>
    <property type="match status" value="1"/>
</dbReference>
<name>A0A0H2RDW2_9AGAM</name>
<accession>A0A0H2RDW2</accession>
<feature type="binding site" evidence="4">
    <location>
        <position position="472"/>
    </location>
    <ligand>
        <name>(S)-malate</name>
        <dbReference type="ChEBI" id="CHEBI:15589"/>
    </ligand>
</feature>
<keyword evidence="9" id="KW-1185">Reference proteome</keyword>
<dbReference type="PANTHER" id="PTHR23406">
    <property type="entry name" value="MALIC ENZYME-RELATED"/>
    <property type="match status" value="1"/>
</dbReference>
<dbReference type="InterPro" id="IPR012302">
    <property type="entry name" value="Malic_NAD-bd"/>
</dbReference>
<dbReference type="PIRSF" id="PIRSF000106">
    <property type="entry name" value="ME"/>
    <property type="match status" value="1"/>
</dbReference>
<feature type="binding site" evidence="5">
    <location>
        <position position="270"/>
    </location>
    <ligand>
        <name>a divalent metal cation</name>
        <dbReference type="ChEBI" id="CHEBI:60240"/>
    </ligand>
</feature>
<evidence type="ECO:0000256" key="5">
    <source>
        <dbReference type="PIRSR" id="PIRSR000106-3"/>
    </source>
</evidence>
<feature type="binding site" evidence="5">
    <location>
        <position position="246"/>
    </location>
    <ligand>
        <name>a divalent metal cation</name>
        <dbReference type="ChEBI" id="CHEBI:60240"/>
    </ligand>
</feature>
<dbReference type="Gene3D" id="3.40.50.10380">
    <property type="entry name" value="Malic enzyme, N-terminal domain"/>
    <property type="match status" value="1"/>
</dbReference>
<feature type="domain" description="Malic enzyme NAD-binding" evidence="6">
    <location>
        <begin position="271"/>
        <end position="543"/>
    </location>
</feature>
<dbReference type="OrthoDB" id="5365701at2759"/>
<dbReference type="GO" id="GO:0004471">
    <property type="term" value="F:malate dehydrogenase (decarboxylating) (NAD+) activity"/>
    <property type="evidence" value="ECO:0007669"/>
    <property type="project" value="TreeGrafter"/>
</dbReference>
<reference evidence="8 9" key="1">
    <citation type="submission" date="2015-04" db="EMBL/GenBank/DDBJ databases">
        <title>Complete genome sequence of Schizopora paradoxa KUC8140, a cosmopolitan wood degrader in East Asia.</title>
        <authorList>
            <consortium name="DOE Joint Genome Institute"/>
            <person name="Min B."/>
            <person name="Park H."/>
            <person name="Jang Y."/>
            <person name="Kim J.-J."/>
            <person name="Kim K.H."/>
            <person name="Pangilinan J."/>
            <person name="Lipzen A."/>
            <person name="Riley R."/>
            <person name="Grigoriev I.V."/>
            <person name="Spatafora J.W."/>
            <person name="Choi I.-G."/>
        </authorList>
    </citation>
    <scope>NUCLEOTIDE SEQUENCE [LARGE SCALE GENOMIC DNA]</scope>
    <source>
        <strain evidence="8 9">KUC8140</strain>
    </source>
</reference>
<evidence type="ECO:0000256" key="4">
    <source>
        <dbReference type="PIRSR" id="PIRSR000106-2"/>
    </source>
</evidence>
<evidence type="ECO:0000259" key="7">
    <source>
        <dbReference type="SMART" id="SM01274"/>
    </source>
</evidence>
<dbReference type="GO" id="GO:0005829">
    <property type="term" value="C:cytosol"/>
    <property type="evidence" value="ECO:0007669"/>
    <property type="project" value="TreeGrafter"/>
</dbReference>
<dbReference type="GO" id="GO:0005739">
    <property type="term" value="C:mitochondrion"/>
    <property type="evidence" value="ECO:0007669"/>
    <property type="project" value="TreeGrafter"/>
</dbReference>